<evidence type="ECO:0000256" key="6">
    <source>
        <dbReference type="ARBA" id="ARBA00023015"/>
    </source>
</evidence>
<dbReference type="SUPFAM" id="SSF47353">
    <property type="entry name" value="Retrovirus capsid dimerization domain-like"/>
    <property type="match status" value="1"/>
</dbReference>
<dbReference type="PROSITE" id="PS50804">
    <property type="entry name" value="SCAN_BOX"/>
    <property type="match status" value="1"/>
</dbReference>
<dbReference type="Gene3D" id="3.30.160.60">
    <property type="entry name" value="Classic Zinc Finger"/>
    <property type="match status" value="5"/>
</dbReference>
<feature type="domain" description="SCAN box" evidence="13">
    <location>
        <begin position="44"/>
        <end position="121"/>
    </location>
</feature>
<feature type="domain" description="C2H2-type" evidence="12">
    <location>
        <begin position="411"/>
        <end position="438"/>
    </location>
</feature>
<feature type="domain" description="C2H2-type" evidence="12">
    <location>
        <begin position="383"/>
        <end position="410"/>
    </location>
</feature>
<dbReference type="PANTHER" id="PTHR16515">
    <property type="entry name" value="PR DOMAIN ZINC FINGER PROTEIN"/>
    <property type="match status" value="1"/>
</dbReference>
<dbReference type="InterPro" id="IPR036236">
    <property type="entry name" value="Znf_C2H2_sf"/>
</dbReference>
<dbReference type="PROSITE" id="PS00028">
    <property type="entry name" value="ZINC_FINGER_C2H2_1"/>
    <property type="match status" value="5"/>
</dbReference>
<dbReference type="InterPro" id="IPR038269">
    <property type="entry name" value="SCAN_sf"/>
</dbReference>
<dbReference type="Gene3D" id="1.10.4020.10">
    <property type="entry name" value="DNA breaking-rejoining enzymes"/>
    <property type="match status" value="1"/>
</dbReference>
<keyword evidence="6" id="KW-0805">Transcription regulation</keyword>
<organism evidence="14 15">
    <name type="scientific">Saimiri boliviensis boliviensis</name>
    <name type="common">Bolivian squirrel monkey</name>
    <dbReference type="NCBI Taxonomy" id="39432"/>
    <lineage>
        <taxon>Eukaryota</taxon>
        <taxon>Metazoa</taxon>
        <taxon>Chordata</taxon>
        <taxon>Craniata</taxon>
        <taxon>Vertebrata</taxon>
        <taxon>Euteleostomi</taxon>
        <taxon>Mammalia</taxon>
        <taxon>Eutheria</taxon>
        <taxon>Euarchontoglires</taxon>
        <taxon>Primates</taxon>
        <taxon>Haplorrhini</taxon>
        <taxon>Platyrrhini</taxon>
        <taxon>Cebidae</taxon>
        <taxon>Saimiriinae</taxon>
        <taxon>Saimiri</taxon>
    </lineage>
</organism>
<dbReference type="GeneTree" id="ENSGT00940000163230"/>
<dbReference type="Pfam" id="PF02023">
    <property type="entry name" value="SCAN"/>
    <property type="match status" value="1"/>
</dbReference>
<protein>
    <recommendedName>
        <fullName evidence="16">Zinc finger and SCAN domain containing 5A</fullName>
    </recommendedName>
</protein>
<feature type="compositionally biased region" description="Basic and acidic residues" evidence="11">
    <location>
        <begin position="220"/>
        <end position="233"/>
    </location>
</feature>
<dbReference type="FunFam" id="3.30.160.60:FF:000072">
    <property type="entry name" value="zinc finger protein 143 isoform X1"/>
    <property type="match status" value="1"/>
</dbReference>
<dbReference type="Proteomes" id="UP000233220">
    <property type="component" value="Unplaced"/>
</dbReference>
<keyword evidence="4 9" id="KW-0863">Zinc-finger</keyword>
<feature type="domain" description="C2H2-type" evidence="12">
    <location>
        <begin position="355"/>
        <end position="382"/>
    </location>
</feature>
<dbReference type="FunFam" id="3.30.160.60:FF:002343">
    <property type="entry name" value="Zinc finger protein 33A"/>
    <property type="match status" value="1"/>
</dbReference>
<feature type="compositionally biased region" description="Polar residues" evidence="11">
    <location>
        <begin position="1"/>
        <end position="19"/>
    </location>
</feature>
<evidence type="ECO:0000256" key="2">
    <source>
        <dbReference type="ARBA" id="ARBA00022723"/>
    </source>
</evidence>
<dbReference type="Pfam" id="PF00096">
    <property type="entry name" value="zf-C2H2"/>
    <property type="match status" value="3"/>
</dbReference>
<dbReference type="GO" id="GO:0008270">
    <property type="term" value="F:zinc ion binding"/>
    <property type="evidence" value="ECO:0007669"/>
    <property type="project" value="UniProtKB-KW"/>
</dbReference>
<comment type="subcellular location">
    <subcellularLocation>
        <location evidence="1 10">Nucleus</location>
    </subcellularLocation>
</comment>
<evidence type="ECO:0000256" key="3">
    <source>
        <dbReference type="ARBA" id="ARBA00022737"/>
    </source>
</evidence>
<dbReference type="PANTHER" id="PTHR16515:SF49">
    <property type="entry name" value="GASTRULA ZINC FINGER PROTEIN XLCGF49.1-LIKE-RELATED"/>
    <property type="match status" value="1"/>
</dbReference>
<dbReference type="GeneID" id="101043210"/>
<evidence type="ECO:0000313" key="15">
    <source>
        <dbReference type="Proteomes" id="UP000233220"/>
    </source>
</evidence>
<feature type="domain" description="C2H2-type" evidence="12">
    <location>
        <begin position="467"/>
        <end position="494"/>
    </location>
</feature>
<dbReference type="FunFam" id="3.30.160.60:FF:000848">
    <property type="entry name" value="Zinc finger protein 35"/>
    <property type="match status" value="1"/>
</dbReference>
<dbReference type="Pfam" id="PF12874">
    <property type="entry name" value="zf-met"/>
    <property type="match status" value="1"/>
</dbReference>
<dbReference type="SMART" id="SM00355">
    <property type="entry name" value="ZnF_C2H2"/>
    <property type="match status" value="5"/>
</dbReference>
<name>A0A2K6TQX5_SAIBB</name>
<dbReference type="SMART" id="SM00431">
    <property type="entry name" value="SCAN"/>
    <property type="match status" value="1"/>
</dbReference>
<keyword evidence="3" id="KW-0677">Repeat</keyword>
<keyword evidence="15" id="KW-1185">Reference proteome</keyword>
<dbReference type="KEGG" id="sbq:101043210"/>
<dbReference type="InterPro" id="IPR013087">
    <property type="entry name" value="Znf_C2H2_type"/>
</dbReference>
<evidence type="ECO:0000256" key="7">
    <source>
        <dbReference type="ARBA" id="ARBA00023163"/>
    </source>
</evidence>
<evidence type="ECO:0000256" key="5">
    <source>
        <dbReference type="ARBA" id="ARBA00022833"/>
    </source>
</evidence>
<keyword evidence="8 10" id="KW-0539">Nucleus</keyword>
<evidence type="ECO:0000256" key="4">
    <source>
        <dbReference type="ARBA" id="ARBA00022771"/>
    </source>
</evidence>
<keyword evidence="2" id="KW-0479">Metal-binding</keyword>
<dbReference type="AlphaFoldDB" id="A0A2K6TQX5"/>
<evidence type="ECO:0000256" key="10">
    <source>
        <dbReference type="PROSITE-ProRule" id="PRU00187"/>
    </source>
</evidence>
<dbReference type="CDD" id="cd07936">
    <property type="entry name" value="SCAN"/>
    <property type="match status" value="1"/>
</dbReference>
<sequence length="495" mass="55332">MAANCTPSWGQGQACNSPGSELPRSVASPETPLGNHDRNPETWHMNFRMFSCPERSDPIQALRKLTELCHLWLRPDLHTKEQILDMLVMEQFMISMPQELQVLVTMNGVRSCKELEDLLRNNGRPKKWSVVNLLGNEYLMLDSDAEMAEAPASVRDDLREVSSQRASSVNDMHPGEGQASRELQTLPRVPALSRGQGGDFLLPETTDIKGDPKSPGPKQTLEKNLKENSEEKPGLTSPEPQLPKGHADLERAKDGKEPQKRASVENVDADTASACAVETEASTHSEDRDSLNPRGPKRSKPDATSISQEEPQGGATPVGNRDSPGPAGMNPVHSPGLESTGSHPDGQEAAALLPFACDVCSKRFKYYGKLDIHKRSHTGERSFQCNLCGKRFMQSSDLRVHQRTHTGEKPYTCEVCQKQFTRTFSLKCHKRSHTGEKPYKCDICKRDFTYRKNLKEHQRIHSGEKPHKCSTCPRAFGRLETLKRHQKTHCKTTSW</sequence>
<accession>A0A2K6TQX5</accession>
<dbReference type="OMA" id="CERVFTY"/>
<keyword evidence="7" id="KW-0804">Transcription</keyword>
<evidence type="ECO:0000256" key="1">
    <source>
        <dbReference type="ARBA" id="ARBA00004123"/>
    </source>
</evidence>
<evidence type="ECO:0000256" key="8">
    <source>
        <dbReference type="ARBA" id="ARBA00023242"/>
    </source>
</evidence>
<dbReference type="Pfam" id="PF13912">
    <property type="entry name" value="zf-C2H2_6"/>
    <property type="match status" value="1"/>
</dbReference>
<dbReference type="SUPFAM" id="SSF57667">
    <property type="entry name" value="beta-beta-alpha zinc fingers"/>
    <property type="match status" value="3"/>
</dbReference>
<reference evidence="14" key="1">
    <citation type="submission" date="2025-08" db="UniProtKB">
        <authorList>
            <consortium name="Ensembl"/>
        </authorList>
    </citation>
    <scope>IDENTIFICATION</scope>
</reference>
<dbReference type="FunFam" id="3.30.160.60:FF:000912">
    <property type="entry name" value="Zinc finger protein 660"/>
    <property type="match status" value="1"/>
</dbReference>
<proteinExistence type="predicted"/>
<feature type="region of interest" description="Disordered" evidence="11">
    <location>
        <begin position="1"/>
        <end position="39"/>
    </location>
</feature>
<reference evidence="14" key="2">
    <citation type="submission" date="2025-09" db="UniProtKB">
        <authorList>
            <consortium name="Ensembl"/>
        </authorList>
    </citation>
    <scope>IDENTIFICATION</scope>
</reference>
<evidence type="ECO:0000259" key="12">
    <source>
        <dbReference type="PROSITE" id="PS50157"/>
    </source>
</evidence>
<feature type="compositionally biased region" description="Basic and acidic residues" evidence="11">
    <location>
        <begin position="281"/>
        <end position="291"/>
    </location>
</feature>
<dbReference type="GO" id="GO:0005634">
    <property type="term" value="C:nucleus"/>
    <property type="evidence" value="ECO:0007669"/>
    <property type="project" value="UniProtKB-SubCell"/>
</dbReference>
<evidence type="ECO:0000256" key="11">
    <source>
        <dbReference type="SAM" id="MobiDB-lite"/>
    </source>
</evidence>
<feature type="domain" description="C2H2-type" evidence="12">
    <location>
        <begin position="439"/>
        <end position="466"/>
    </location>
</feature>
<feature type="region of interest" description="Disordered" evidence="11">
    <location>
        <begin position="151"/>
        <end position="345"/>
    </location>
</feature>
<dbReference type="GO" id="GO:0010468">
    <property type="term" value="P:regulation of gene expression"/>
    <property type="evidence" value="ECO:0007669"/>
    <property type="project" value="TreeGrafter"/>
</dbReference>
<evidence type="ECO:0000259" key="13">
    <source>
        <dbReference type="PROSITE" id="PS50804"/>
    </source>
</evidence>
<dbReference type="InterPro" id="IPR003309">
    <property type="entry name" value="SCAN_dom"/>
</dbReference>
<feature type="compositionally biased region" description="Basic and acidic residues" evidence="11">
    <location>
        <begin position="245"/>
        <end position="263"/>
    </location>
</feature>
<dbReference type="Ensembl" id="ENSSBOT00000038891.1">
    <property type="protein sequence ID" value="ENSSBOP00000022045.1"/>
    <property type="gene ID" value="ENSSBOG00000027579.1"/>
</dbReference>
<dbReference type="FunFam" id="3.30.160.60:FF:001718">
    <property type="entry name" value="Zinc finger and SCAN domain containing 5A"/>
    <property type="match status" value="1"/>
</dbReference>
<dbReference type="PROSITE" id="PS50157">
    <property type="entry name" value="ZINC_FINGER_C2H2_2"/>
    <property type="match status" value="5"/>
</dbReference>
<evidence type="ECO:0000256" key="9">
    <source>
        <dbReference type="PROSITE-ProRule" id="PRU00042"/>
    </source>
</evidence>
<keyword evidence="5" id="KW-0862">Zinc</keyword>
<dbReference type="InterPro" id="IPR050331">
    <property type="entry name" value="Zinc_finger"/>
</dbReference>
<dbReference type="STRING" id="39432.ENSSBOP00000022045"/>
<evidence type="ECO:0008006" key="16">
    <source>
        <dbReference type="Google" id="ProtNLM"/>
    </source>
</evidence>
<evidence type="ECO:0000313" key="14">
    <source>
        <dbReference type="Ensembl" id="ENSSBOP00000022045.1"/>
    </source>
</evidence>